<comment type="catalytic activity">
    <reaction evidence="3 6">
        <text>an N-terminal (5-L-glutamyl)-[peptide] + an alpha-amino acid = 5-L-glutamyl amino acid + an N-terminal L-alpha-aminoacyl-[peptide]</text>
        <dbReference type="Rhea" id="RHEA:23904"/>
        <dbReference type="Rhea" id="RHEA-COMP:9780"/>
        <dbReference type="Rhea" id="RHEA-COMP:9795"/>
        <dbReference type="ChEBI" id="CHEBI:77644"/>
        <dbReference type="ChEBI" id="CHEBI:78597"/>
        <dbReference type="ChEBI" id="CHEBI:78599"/>
        <dbReference type="ChEBI" id="CHEBI:78608"/>
        <dbReference type="EC" id="2.3.2.2"/>
    </reaction>
</comment>
<comment type="PTM">
    <text evidence="6">Cleaved by autocatalysis into a large and a small subunit.</text>
</comment>
<dbReference type="GO" id="GO:0036374">
    <property type="term" value="F:glutathione hydrolase activity"/>
    <property type="evidence" value="ECO:0007669"/>
    <property type="project" value="UniProtKB-UniRule"/>
</dbReference>
<keyword evidence="6 7" id="KW-0378">Hydrolase</keyword>
<evidence type="ECO:0000256" key="3">
    <source>
        <dbReference type="ARBA" id="ARBA00047417"/>
    </source>
</evidence>
<keyword evidence="8" id="KW-1185">Reference proteome</keyword>
<keyword evidence="6" id="KW-0865">Zymogen</keyword>
<evidence type="ECO:0000256" key="4">
    <source>
        <dbReference type="PIRSR" id="PIRSR600101-1"/>
    </source>
</evidence>
<evidence type="ECO:0000256" key="1">
    <source>
        <dbReference type="ARBA" id="ARBA00001049"/>
    </source>
</evidence>
<evidence type="ECO:0000313" key="8">
    <source>
        <dbReference type="Proteomes" id="UP000323257"/>
    </source>
</evidence>
<reference evidence="7 8" key="1">
    <citation type="submission" date="2019-07" db="EMBL/GenBank/DDBJ databases">
        <title>Genomic Encyclopedia of Type Strains, Phase III (KMG-III): the genomes of soil and plant-associated and newly described type strains.</title>
        <authorList>
            <person name="Whitman W."/>
        </authorList>
    </citation>
    <scope>NUCLEOTIDE SEQUENCE [LARGE SCALE GENOMIC DNA]</scope>
    <source>
        <strain evidence="7 8">BL24</strain>
    </source>
</reference>
<feature type="active site" description="Nucleophile" evidence="4">
    <location>
        <position position="346"/>
    </location>
</feature>
<gene>
    <name evidence="7" type="ORF">BCM02_110354</name>
</gene>
<comment type="caution">
    <text evidence="7">The sequence shown here is derived from an EMBL/GenBank/DDBJ whole genome shotgun (WGS) entry which is preliminary data.</text>
</comment>
<evidence type="ECO:0000256" key="5">
    <source>
        <dbReference type="PIRSR" id="PIRSR600101-2"/>
    </source>
</evidence>
<protein>
    <recommendedName>
        <fullName evidence="6">Glutathione hydrolase proenzyme</fullName>
        <ecNumber evidence="6">2.3.2.2</ecNumber>
        <ecNumber evidence="6">3.4.19.13</ecNumber>
    </recommendedName>
    <component>
        <recommendedName>
            <fullName evidence="6">Glutathione hydrolase large chain</fullName>
        </recommendedName>
    </component>
    <component>
        <recommendedName>
            <fullName evidence="6">Glutathione hydrolase small chain</fullName>
        </recommendedName>
    </component>
</protein>
<comment type="catalytic activity">
    <reaction evidence="2 6">
        <text>glutathione + H2O = L-cysteinylglycine + L-glutamate</text>
        <dbReference type="Rhea" id="RHEA:28807"/>
        <dbReference type="ChEBI" id="CHEBI:15377"/>
        <dbReference type="ChEBI" id="CHEBI:29985"/>
        <dbReference type="ChEBI" id="CHEBI:57925"/>
        <dbReference type="ChEBI" id="CHEBI:61694"/>
        <dbReference type="EC" id="3.4.19.13"/>
    </reaction>
</comment>
<keyword evidence="6" id="KW-0808">Transferase</keyword>
<keyword evidence="6" id="KW-0317">Glutathione biosynthesis</keyword>
<dbReference type="PRINTS" id="PR01210">
    <property type="entry name" value="GGTRANSPTASE"/>
</dbReference>
<dbReference type="RefSeq" id="WP_148932036.1">
    <property type="nucleotide sequence ID" value="NZ_VNHS01000010.1"/>
</dbReference>
<dbReference type="InterPro" id="IPR052896">
    <property type="entry name" value="GGT-like_enzyme"/>
</dbReference>
<comment type="subunit">
    <text evidence="6">This enzyme consists of two polypeptide chains, which are synthesized in precursor form from a single polypeptide.</text>
</comment>
<dbReference type="SUPFAM" id="SSF56235">
    <property type="entry name" value="N-terminal nucleophile aminohydrolases (Ntn hydrolases)"/>
    <property type="match status" value="1"/>
</dbReference>
<feature type="binding site" evidence="5">
    <location>
        <position position="429"/>
    </location>
    <ligand>
        <name>L-glutamate</name>
        <dbReference type="ChEBI" id="CHEBI:29985"/>
    </ligand>
</feature>
<comment type="similarity">
    <text evidence="6">Belongs to the gamma-glutamyltransferase family.</text>
</comment>
<evidence type="ECO:0000256" key="6">
    <source>
        <dbReference type="RuleBase" id="RU368036"/>
    </source>
</evidence>
<evidence type="ECO:0000313" key="7">
    <source>
        <dbReference type="EMBL" id="TYP71398.1"/>
    </source>
</evidence>
<accession>A0A5S5BYI6</accession>
<dbReference type="GO" id="GO:0006751">
    <property type="term" value="P:glutathione catabolic process"/>
    <property type="evidence" value="ECO:0007669"/>
    <property type="project" value="UniProtKB-UniRule"/>
</dbReference>
<dbReference type="PANTHER" id="PTHR43881">
    <property type="entry name" value="GAMMA-GLUTAMYLTRANSPEPTIDASE (AFU_ORTHOLOGUE AFUA_4G13580)"/>
    <property type="match status" value="1"/>
</dbReference>
<dbReference type="GO" id="GO:0006750">
    <property type="term" value="P:glutathione biosynthetic process"/>
    <property type="evidence" value="ECO:0007669"/>
    <property type="project" value="UniProtKB-KW"/>
</dbReference>
<dbReference type="Gene3D" id="3.60.20.40">
    <property type="match status" value="1"/>
</dbReference>
<dbReference type="InterPro" id="IPR043138">
    <property type="entry name" value="GGT_lsub"/>
</dbReference>
<dbReference type="Pfam" id="PF01019">
    <property type="entry name" value="G_glu_transpept"/>
    <property type="match status" value="1"/>
</dbReference>
<dbReference type="InterPro" id="IPR029055">
    <property type="entry name" value="Ntn_hydrolases_N"/>
</dbReference>
<dbReference type="EC" id="2.3.2.2" evidence="6"/>
<evidence type="ECO:0000256" key="2">
    <source>
        <dbReference type="ARBA" id="ARBA00001089"/>
    </source>
</evidence>
<proteinExistence type="inferred from homology"/>
<comment type="catalytic activity">
    <reaction evidence="1 6">
        <text>an S-substituted glutathione + H2O = an S-substituted L-cysteinylglycine + L-glutamate</text>
        <dbReference type="Rhea" id="RHEA:59468"/>
        <dbReference type="ChEBI" id="CHEBI:15377"/>
        <dbReference type="ChEBI" id="CHEBI:29985"/>
        <dbReference type="ChEBI" id="CHEBI:90779"/>
        <dbReference type="ChEBI" id="CHEBI:143103"/>
        <dbReference type="EC" id="3.4.19.13"/>
    </reaction>
</comment>
<keyword evidence="6" id="KW-0012">Acyltransferase</keyword>
<dbReference type="EC" id="3.4.19.13" evidence="6"/>
<dbReference type="AlphaFoldDB" id="A0A5S5BYI6"/>
<comment type="pathway">
    <text evidence="6">Sulfur metabolism; glutathione metabolism.</text>
</comment>
<dbReference type="Gene3D" id="1.10.246.130">
    <property type="match status" value="1"/>
</dbReference>
<dbReference type="Proteomes" id="UP000323257">
    <property type="component" value="Unassembled WGS sequence"/>
</dbReference>
<dbReference type="GO" id="GO:0103068">
    <property type="term" value="F:leukotriene C4 gamma-glutamyl transferase activity"/>
    <property type="evidence" value="ECO:0007669"/>
    <property type="project" value="UniProtKB-EC"/>
</dbReference>
<dbReference type="PANTHER" id="PTHR43881:SF1">
    <property type="entry name" value="GAMMA-GLUTAMYLTRANSPEPTIDASE (AFU_ORTHOLOGUE AFUA_4G13580)"/>
    <property type="match status" value="1"/>
</dbReference>
<dbReference type="UniPathway" id="UPA00204"/>
<dbReference type="OrthoDB" id="9781342at2"/>
<dbReference type="InterPro" id="IPR000101">
    <property type="entry name" value="GGT_peptidase"/>
</dbReference>
<dbReference type="InterPro" id="IPR043137">
    <property type="entry name" value="GGT_ssub_C"/>
</dbReference>
<sequence>MQNRMPKVYGAMVATPHYLASSVGAAVLRQGGNAFDAAVAISAALAVVYPHMTGLGGDAFFMSYHADTKQFEGYNGSGRSAKLASAERYTSRGMSGIPQRGAESAITVPGMVDAWWSVWSRYGKLPWANLLAPAIGYAEQGFPVSRHLRAWIEKDEGLIRAHPPLAKLYVTDDGELIGEGERLAQPELAATLRLLQSGGRDAFYASDFTARMAEAIERDGGLLREADFREHAGEWVTPLSVSYRGYELYQMPPNSQGFSMLLMMNMLEHTELARIPRDSADFYHLAAEAVKKAFRERDAVLTDPDFNAIPMGRLLSKDFARGLWDQIAEAWPAPAPFLSNAMGQDTAYAAVVDEAGNAVSFIQSLYFDFGAAYVPGDTGVILQNRGSFFSLDPSSPNVLEPRKRSFHTLMPAMVARGGKPCLLYGTQGGEGQPQTQLSVVTGVLDYGLTIQEAIGLPRWIYGRTWGEDSDTLKLESRCGEATAERLRAMGHQVEILDAWDGRTGQSQGIAIGEDGVISGAADPRSDGSVIGW</sequence>
<dbReference type="EMBL" id="VNHS01000010">
    <property type="protein sequence ID" value="TYP71398.1"/>
    <property type="molecule type" value="Genomic_DNA"/>
</dbReference>
<dbReference type="NCBIfam" id="TIGR00066">
    <property type="entry name" value="g_glut_trans"/>
    <property type="match status" value="1"/>
</dbReference>
<organism evidence="7 8">
    <name type="scientific">Paenibacillus methanolicus</name>
    <dbReference type="NCBI Taxonomy" id="582686"/>
    <lineage>
        <taxon>Bacteria</taxon>
        <taxon>Bacillati</taxon>
        <taxon>Bacillota</taxon>
        <taxon>Bacilli</taxon>
        <taxon>Bacillales</taxon>
        <taxon>Paenibacillaceae</taxon>
        <taxon>Paenibacillus</taxon>
    </lineage>
</organism>
<name>A0A5S5BYI6_9BACL</name>